<dbReference type="Gene3D" id="3.40.630.10">
    <property type="entry name" value="Zn peptidases"/>
    <property type="match status" value="1"/>
</dbReference>
<protein>
    <submittedName>
        <fullName evidence="3">Amidohydrolase</fullName>
    </submittedName>
</protein>
<name>A0A419V2N0_9BACL</name>
<dbReference type="GO" id="GO:0016787">
    <property type="term" value="F:hydrolase activity"/>
    <property type="evidence" value="ECO:0007669"/>
    <property type="project" value="UniProtKB-KW"/>
</dbReference>
<feature type="binding site" evidence="1">
    <location>
        <position position="109"/>
    </location>
    <ligand>
        <name>Mn(2+)</name>
        <dbReference type="ChEBI" id="CHEBI:29035"/>
        <label>2</label>
    </ligand>
</feature>
<keyword evidence="1" id="KW-0479">Metal-binding</keyword>
<feature type="binding site" evidence="1">
    <location>
        <position position="111"/>
    </location>
    <ligand>
        <name>Mn(2+)</name>
        <dbReference type="ChEBI" id="CHEBI:29035"/>
        <label>2</label>
    </ligand>
</feature>
<keyword evidence="3" id="KW-0378">Hydrolase</keyword>
<dbReference type="Proteomes" id="UP000285120">
    <property type="component" value="Unassembled WGS sequence"/>
</dbReference>
<dbReference type="Gene3D" id="3.30.70.360">
    <property type="match status" value="1"/>
</dbReference>
<evidence type="ECO:0000313" key="4">
    <source>
        <dbReference type="Proteomes" id="UP000285120"/>
    </source>
</evidence>
<dbReference type="InterPro" id="IPR002933">
    <property type="entry name" value="Peptidase_M20"/>
</dbReference>
<dbReference type="OrthoDB" id="9776731at2"/>
<sequence length="402" mass="43927">MDSSHHIYNQAEALTEKLISWRRELHQHPELSFQEKHTSAFIAEKLEEIKGMTVLKGKENTGVETGVVGILKRGDGSVTALRADIDALPITEENDHQYVSENEGVMHACGHDAHAAMLLGAAHLAAENIENINGTIKFIFQPAEEDTDRTGTTGASYMLENGIYEDVEHAYALHIDPEHPLGSVRLHEGASMASVDTFEAVIEGTGGHGAYPHLGTDPTWMLSFLLQAVQGVSSRRISPLEPAVISIGEIKSGSSYNVIPDKVYIRGTMRSYYEDTRSRIEEELKRAFAIIDSLGGTYTLSIHRGEPALMNDRKVVDLLTETVTEMFPRMTILKEPYGLGGEDFAHVAKVVPAAMMFIGAGIPGRSNSGLHMPLFDFEEAVLPVGAAILANAALRHSRETNT</sequence>
<dbReference type="InterPro" id="IPR011650">
    <property type="entry name" value="Peptidase_M20_dimer"/>
</dbReference>
<dbReference type="PANTHER" id="PTHR11014:SF63">
    <property type="entry name" value="METALLOPEPTIDASE, PUTATIVE (AFU_ORTHOLOGUE AFUA_6G09600)-RELATED"/>
    <property type="match status" value="1"/>
</dbReference>
<evidence type="ECO:0000313" key="3">
    <source>
        <dbReference type="EMBL" id="RKD72783.1"/>
    </source>
</evidence>
<dbReference type="Pfam" id="PF01546">
    <property type="entry name" value="Peptidase_M20"/>
    <property type="match status" value="1"/>
</dbReference>
<dbReference type="InterPro" id="IPR036264">
    <property type="entry name" value="Bact_exopeptidase_dim_dom"/>
</dbReference>
<feature type="binding site" evidence="1">
    <location>
        <position position="145"/>
    </location>
    <ligand>
        <name>Mn(2+)</name>
        <dbReference type="ChEBI" id="CHEBI:29035"/>
        <label>2</label>
    </ligand>
</feature>
<evidence type="ECO:0000259" key="2">
    <source>
        <dbReference type="Pfam" id="PF07687"/>
    </source>
</evidence>
<keyword evidence="1" id="KW-0464">Manganese</keyword>
<dbReference type="GO" id="GO:0046872">
    <property type="term" value="F:metal ion binding"/>
    <property type="evidence" value="ECO:0007669"/>
    <property type="project" value="UniProtKB-KW"/>
</dbReference>
<dbReference type="NCBIfam" id="TIGR01891">
    <property type="entry name" value="amidohydrolases"/>
    <property type="match status" value="1"/>
</dbReference>
<reference evidence="3 4" key="1">
    <citation type="submission" date="2018-09" db="EMBL/GenBank/DDBJ databases">
        <title>Genomic Encyclopedia of Archaeal and Bacterial Type Strains, Phase II (KMG-II): from individual species to whole genera.</title>
        <authorList>
            <person name="Goeker M."/>
        </authorList>
    </citation>
    <scope>NUCLEOTIDE SEQUENCE [LARGE SCALE GENOMIC DNA]</scope>
    <source>
        <strain evidence="3 4">DSM 17008</strain>
    </source>
</reference>
<accession>A0A419V2N0</accession>
<dbReference type="AlphaFoldDB" id="A0A419V2N0"/>
<evidence type="ECO:0000256" key="1">
    <source>
        <dbReference type="PIRSR" id="PIRSR005962-1"/>
    </source>
</evidence>
<dbReference type="SUPFAM" id="SSF55031">
    <property type="entry name" value="Bacterial exopeptidase dimerisation domain"/>
    <property type="match status" value="1"/>
</dbReference>
<comment type="caution">
    <text evidence="3">The sequence shown here is derived from an EMBL/GenBank/DDBJ whole genome shotgun (WGS) entry which is preliminary data.</text>
</comment>
<dbReference type="RefSeq" id="WP_120193181.1">
    <property type="nucleotide sequence ID" value="NZ_RAPK01000009.1"/>
</dbReference>
<dbReference type="InterPro" id="IPR017439">
    <property type="entry name" value="Amidohydrolase"/>
</dbReference>
<feature type="binding site" evidence="1">
    <location>
        <position position="371"/>
    </location>
    <ligand>
        <name>Mn(2+)</name>
        <dbReference type="ChEBI" id="CHEBI:29035"/>
        <label>2</label>
    </ligand>
</feature>
<dbReference type="Pfam" id="PF07687">
    <property type="entry name" value="M20_dimer"/>
    <property type="match status" value="1"/>
</dbReference>
<feature type="binding site" evidence="1">
    <location>
        <position position="174"/>
    </location>
    <ligand>
        <name>Mn(2+)</name>
        <dbReference type="ChEBI" id="CHEBI:29035"/>
        <label>2</label>
    </ligand>
</feature>
<dbReference type="PIRSF" id="PIRSF005962">
    <property type="entry name" value="Pept_M20D_amidohydro"/>
    <property type="match status" value="1"/>
</dbReference>
<dbReference type="SUPFAM" id="SSF53187">
    <property type="entry name" value="Zn-dependent exopeptidases"/>
    <property type="match status" value="1"/>
</dbReference>
<organism evidence="3 4">
    <name type="scientific">Sinobaca qinghaiensis</name>
    <dbReference type="NCBI Taxonomy" id="342944"/>
    <lineage>
        <taxon>Bacteria</taxon>
        <taxon>Bacillati</taxon>
        <taxon>Bacillota</taxon>
        <taxon>Bacilli</taxon>
        <taxon>Bacillales</taxon>
        <taxon>Sporolactobacillaceae</taxon>
        <taxon>Sinobaca</taxon>
    </lineage>
</organism>
<comment type="cofactor">
    <cofactor evidence="1">
        <name>Mn(2+)</name>
        <dbReference type="ChEBI" id="CHEBI:29035"/>
    </cofactor>
    <text evidence="1">The Mn(2+) ion enhances activity.</text>
</comment>
<proteinExistence type="predicted"/>
<keyword evidence="4" id="KW-1185">Reference proteome</keyword>
<gene>
    <name evidence="3" type="ORF">ATL39_1979</name>
</gene>
<dbReference type="PANTHER" id="PTHR11014">
    <property type="entry name" value="PEPTIDASE M20 FAMILY MEMBER"/>
    <property type="match status" value="1"/>
</dbReference>
<dbReference type="EMBL" id="RAPK01000009">
    <property type="protein sequence ID" value="RKD72783.1"/>
    <property type="molecule type" value="Genomic_DNA"/>
</dbReference>
<feature type="domain" description="Peptidase M20 dimerisation" evidence="2">
    <location>
        <begin position="197"/>
        <end position="288"/>
    </location>
</feature>